<dbReference type="Proteomes" id="UP001224997">
    <property type="component" value="Unassembled WGS sequence"/>
</dbReference>
<dbReference type="RefSeq" id="WP_305963949.1">
    <property type="nucleotide sequence ID" value="NZ_JAVAMQ010000012.1"/>
</dbReference>
<dbReference type="EMBL" id="JAVAMQ010000012">
    <property type="protein sequence ID" value="MDP5308103.1"/>
    <property type="molecule type" value="Genomic_DNA"/>
</dbReference>
<keyword evidence="2" id="KW-1185">Reference proteome</keyword>
<dbReference type="PROSITE" id="PS51257">
    <property type="entry name" value="PROKAR_LIPOPROTEIN"/>
    <property type="match status" value="1"/>
</dbReference>
<evidence type="ECO:0000313" key="2">
    <source>
        <dbReference type="Proteomes" id="UP001224997"/>
    </source>
</evidence>
<evidence type="ECO:0008006" key="3">
    <source>
        <dbReference type="Google" id="ProtNLM"/>
    </source>
</evidence>
<protein>
    <recommendedName>
        <fullName evidence="3">Lipoprotein</fullName>
    </recommendedName>
</protein>
<gene>
    <name evidence="1" type="ORF">Q5Y72_13495</name>
</gene>
<accession>A0ABT9JE54</accession>
<reference evidence="1 2" key="1">
    <citation type="submission" date="2023-08" db="EMBL/GenBank/DDBJ databases">
        <authorList>
            <person name="Park J.-S."/>
        </authorList>
    </citation>
    <scope>NUCLEOTIDE SEQUENCE [LARGE SCALE GENOMIC DNA]</scope>
    <source>
        <strain evidence="1 2">2205BS29-5</strain>
    </source>
</reference>
<organism evidence="1 2">
    <name type="scientific">Paracoccus spongiarum</name>
    <dbReference type="NCBI Taxonomy" id="3064387"/>
    <lineage>
        <taxon>Bacteria</taxon>
        <taxon>Pseudomonadati</taxon>
        <taxon>Pseudomonadota</taxon>
        <taxon>Alphaproteobacteria</taxon>
        <taxon>Rhodobacterales</taxon>
        <taxon>Paracoccaceae</taxon>
        <taxon>Paracoccus</taxon>
    </lineage>
</organism>
<sequence length="167" mass="17384">MRTSRAPMLMVILLMAGCGGRFSDSGLNPLRWFGPEAPPATLAPEAGYAQSGDLRPGIPQITGARWEPTNEGRLLVVTAMAPTKGYSSVALITARPQPAGRISPDADGVLRLRMVGVPPAPDNPAAALPARVETDQITAALPLSSVQLARIGAVEITGAGNIVTLRR</sequence>
<comment type="caution">
    <text evidence="1">The sequence shown here is derived from an EMBL/GenBank/DDBJ whole genome shotgun (WGS) entry which is preliminary data.</text>
</comment>
<proteinExistence type="predicted"/>
<name>A0ABT9JE54_9RHOB</name>
<evidence type="ECO:0000313" key="1">
    <source>
        <dbReference type="EMBL" id="MDP5308103.1"/>
    </source>
</evidence>